<dbReference type="GO" id="GO:0061799">
    <property type="term" value="F:cyclic pyranopterin monophosphate synthase activity"/>
    <property type="evidence" value="ECO:0007669"/>
    <property type="project" value="TreeGrafter"/>
</dbReference>
<dbReference type="SFLD" id="SFLDG01383">
    <property type="entry name" value="cyclic_pyranopterin_phosphate"/>
    <property type="match status" value="1"/>
</dbReference>
<name>A0A937X5X9_9BACT</name>
<evidence type="ECO:0000256" key="8">
    <source>
        <dbReference type="ARBA" id="ARBA00023134"/>
    </source>
</evidence>
<dbReference type="SMART" id="SM00729">
    <property type="entry name" value="Elp3"/>
    <property type="match status" value="1"/>
</dbReference>
<evidence type="ECO:0000313" key="14">
    <source>
        <dbReference type="EMBL" id="MBM3274945.1"/>
    </source>
</evidence>
<feature type="binding site" evidence="12">
    <location>
        <position position="156"/>
    </location>
    <ligand>
        <name>GTP</name>
        <dbReference type="ChEBI" id="CHEBI:37565"/>
    </ligand>
</feature>
<dbReference type="GO" id="GO:0006777">
    <property type="term" value="P:Mo-molybdopterin cofactor biosynthetic process"/>
    <property type="evidence" value="ECO:0007669"/>
    <property type="project" value="UniProtKB-UniRule"/>
</dbReference>
<evidence type="ECO:0000256" key="9">
    <source>
        <dbReference type="ARBA" id="ARBA00023150"/>
    </source>
</evidence>
<dbReference type="InterPro" id="IPR013483">
    <property type="entry name" value="MoaA"/>
</dbReference>
<comment type="similarity">
    <text evidence="12">Belongs to the radical SAM superfamily. MoaA family.</text>
</comment>
<feature type="binding site" evidence="12">
    <location>
        <position position="260"/>
    </location>
    <ligand>
        <name>[4Fe-4S] cluster</name>
        <dbReference type="ChEBI" id="CHEBI:49883"/>
        <label>2</label>
        <note>4Fe-4S-substrate</note>
    </ligand>
</feature>
<organism evidence="14 15">
    <name type="scientific">Candidatus Tanganyikabacteria bacterium</name>
    <dbReference type="NCBI Taxonomy" id="2961651"/>
    <lineage>
        <taxon>Bacteria</taxon>
        <taxon>Bacillati</taxon>
        <taxon>Candidatus Sericytochromatia</taxon>
        <taxon>Candidatus Tanganyikabacteria</taxon>
    </lineage>
</organism>
<feature type="binding site" evidence="12">
    <location>
        <position position="64"/>
    </location>
    <ligand>
        <name>GTP</name>
        <dbReference type="ChEBI" id="CHEBI:37565"/>
    </ligand>
</feature>
<dbReference type="GO" id="GO:0005525">
    <property type="term" value="F:GTP binding"/>
    <property type="evidence" value="ECO:0007669"/>
    <property type="project" value="UniProtKB-UniRule"/>
</dbReference>
<dbReference type="InterPro" id="IPR010505">
    <property type="entry name" value="MoaA_twitch"/>
</dbReference>
<dbReference type="AlphaFoldDB" id="A0A937X5X9"/>
<feature type="domain" description="Radical SAM core" evidence="13">
    <location>
        <begin position="4"/>
        <end position="228"/>
    </location>
</feature>
<feature type="binding site" evidence="12">
    <location>
        <position position="26"/>
    </location>
    <ligand>
        <name>S-adenosyl-L-methionine</name>
        <dbReference type="ChEBI" id="CHEBI:59789"/>
    </ligand>
</feature>
<dbReference type="SFLD" id="SFLDG01067">
    <property type="entry name" value="SPASM/twitch_domain_containing"/>
    <property type="match status" value="1"/>
</dbReference>
<dbReference type="PANTHER" id="PTHR22960">
    <property type="entry name" value="MOLYBDOPTERIN COFACTOR SYNTHESIS PROTEIN A"/>
    <property type="match status" value="1"/>
</dbReference>
<evidence type="ECO:0000256" key="3">
    <source>
        <dbReference type="ARBA" id="ARBA00022691"/>
    </source>
</evidence>
<dbReference type="Gene3D" id="3.20.20.70">
    <property type="entry name" value="Aldolase class I"/>
    <property type="match status" value="1"/>
</dbReference>
<feature type="binding site" evidence="12">
    <location>
        <position position="13"/>
    </location>
    <ligand>
        <name>GTP</name>
        <dbReference type="ChEBI" id="CHEBI:37565"/>
    </ligand>
</feature>
<dbReference type="PANTHER" id="PTHR22960:SF0">
    <property type="entry name" value="MOLYBDENUM COFACTOR BIOSYNTHESIS PROTEIN 1"/>
    <property type="match status" value="1"/>
</dbReference>
<gene>
    <name evidence="12 14" type="primary">moaA</name>
    <name evidence="14" type="ORF">FJZ00_07320</name>
</gene>
<evidence type="ECO:0000256" key="12">
    <source>
        <dbReference type="HAMAP-Rule" id="MF_01225"/>
    </source>
</evidence>
<comment type="catalytic activity">
    <reaction evidence="11 12">
        <text>GTP + AH2 + S-adenosyl-L-methionine = (8S)-3',8-cyclo-7,8-dihydroguanosine 5'-triphosphate + 5'-deoxyadenosine + L-methionine + A + H(+)</text>
        <dbReference type="Rhea" id="RHEA:49576"/>
        <dbReference type="ChEBI" id="CHEBI:13193"/>
        <dbReference type="ChEBI" id="CHEBI:15378"/>
        <dbReference type="ChEBI" id="CHEBI:17319"/>
        <dbReference type="ChEBI" id="CHEBI:17499"/>
        <dbReference type="ChEBI" id="CHEBI:37565"/>
        <dbReference type="ChEBI" id="CHEBI:57844"/>
        <dbReference type="ChEBI" id="CHEBI:59789"/>
        <dbReference type="ChEBI" id="CHEBI:131766"/>
        <dbReference type="EC" id="4.1.99.22"/>
    </reaction>
</comment>
<dbReference type="HAMAP" id="MF_01225_B">
    <property type="entry name" value="MoaA_B"/>
    <property type="match status" value="1"/>
</dbReference>
<feature type="binding site" evidence="12">
    <location>
        <position position="119"/>
    </location>
    <ligand>
        <name>S-adenosyl-L-methionine</name>
        <dbReference type="ChEBI" id="CHEBI:59789"/>
    </ligand>
</feature>
<dbReference type="Pfam" id="PF06463">
    <property type="entry name" value="Mob_synth_C"/>
    <property type="match status" value="1"/>
</dbReference>
<evidence type="ECO:0000256" key="1">
    <source>
        <dbReference type="ARBA" id="ARBA00012167"/>
    </source>
</evidence>
<dbReference type="InterPro" id="IPR013785">
    <property type="entry name" value="Aldolase_TIM"/>
</dbReference>
<dbReference type="SFLD" id="SFLDS00029">
    <property type="entry name" value="Radical_SAM"/>
    <property type="match status" value="1"/>
</dbReference>
<evidence type="ECO:0000256" key="10">
    <source>
        <dbReference type="ARBA" id="ARBA00023239"/>
    </source>
</evidence>
<keyword evidence="6 12" id="KW-0408">Iron</keyword>
<dbReference type="GO" id="GO:0046872">
    <property type="term" value="F:metal ion binding"/>
    <property type="evidence" value="ECO:0007669"/>
    <property type="project" value="UniProtKB-KW"/>
</dbReference>
<comment type="function">
    <text evidence="12">Catalyzes the cyclization of GTP to (8S)-3',8-cyclo-7,8-dihydroguanosine 5'-triphosphate.</text>
</comment>
<dbReference type="InterPro" id="IPR006638">
    <property type="entry name" value="Elp3/MiaA/NifB-like_rSAM"/>
</dbReference>
<feature type="binding site" evidence="12">
    <location>
        <position position="95"/>
    </location>
    <ligand>
        <name>GTP</name>
        <dbReference type="ChEBI" id="CHEBI:37565"/>
    </ligand>
</feature>
<dbReference type="NCBIfam" id="NF001199">
    <property type="entry name" value="PRK00164.2-1"/>
    <property type="match status" value="1"/>
</dbReference>
<keyword evidence="7 12" id="KW-0411">Iron-sulfur</keyword>
<evidence type="ECO:0000256" key="4">
    <source>
        <dbReference type="ARBA" id="ARBA00022723"/>
    </source>
</evidence>
<feature type="binding site" evidence="12">
    <location>
        <position position="24"/>
    </location>
    <ligand>
        <name>[4Fe-4S] cluster</name>
        <dbReference type="ChEBI" id="CHEBI:49883"/>
        <label>1</label>
        <note>4Fe-4S-S-AdoMet</note>
    </ligand>
</feature>
<accession>A0A937X5X9</accession>
<comment type="pathway">
    <text evidence="12">Cofactor biosynthesis; molybdopterin biosynthesis.</text>
</comment>
<protein>
    <recommendedName>
        <fullName evidence="1 12">GTP 3',8-cyclase</fullName>
        <ecNumber evidence="1 12">4.1.99.22</ecNumber>
    </recommendedName>
    <alternativeName>
        <fullName evidence="12">Molybdenum cofactor biosynthesis protein A</fullName>
    </alternativeName>
</protein>
<dbReference type="InterPro" id="IPR050105">
    <property type="entry name" value="MoCo_biosynth_MoaA/MoaC"/>
</dbReference>
<dbReference type="GO" id="GO:0051539">
    <property type="term" value="F:4 iron, 4 sulfur cluster binding"/>
    <property type="evidence" value="ECO:0007669"/>
    <property type="project" value="UniProtKB-UniRule"/>
</dbReference>
<dbReference type="Proteomes" id="UP000703893">
    <property type="component" value="Unassembled WGS sequence"/>
</dbReference>
<keyword evidence="3 12" id="KW-0949">S-adenosyl-L-methionine</keyword>
<reference evidence="14 15" key="1">
    <citation type="submission" date="2019-03" db="EMBL/GenBank/DDBJ databases">
        <title>Lake Tanganyika Metagenome-Assembled Genomes (MAGs).</title>
        <authorList>
            <person name="Tran P."/>
        </authorList>
    </citation>
    <scope>NUCLEOTIDE SEQUENCE [LARGE SCALE GENOMIC DNA]</scope>
    <source>
        <strain evidence="14">K_DeepCast_65m_m2_236</strain>
    </source>
</reference>
<feature type="binding site" evidence="12">
    <location>
        <begin position="262"/>
        <end position="264"/>
    </location>
    <ligand>
        <name>GTP</name>
        <dbReference type="ChEBI" id="CHEBI:37565"/>
    </ligand>
</feature>
<dbReference type="EC" id="4.1.99.22" evidence="1 12"/>
<feature type="binding site" evidence="12">
    <location>
        <position position="68"/>
    </location>
    <ligand>
        <name>S-adenosyl-L-methionine</name>
        <dbReference type="ChEBI" id="CHEBI:59789"/>
    </ligand>
</feature>
<keyword evidence="4 12" id="KW-0479">Metal-binding</keyword>
<dbReference type="SUPFAM" id="SSF102114">
    <property type="entry name" value="Radical SAM enzymes"/>
    <property type="match status" value="1"/>
</dbReference>
<dbReference type="PROSITE" id="PS01305">
    <property type="entry name" value="MOAA_NIFB_PQQE"/>
    <property type="match status" value="1"/>
</dbReference>
<evidence type="ECO:0000256" key="11">
    <source>
        <dbReference type="ARBA" id="ARBA00048697"/>
    </source>
</evidence>
<keyword evidence="10 12" id="KW-0456">Lyase</keyword>
<comment type="caution">
    <text evidence="14">The sequence shown here is derived from an EMBL/GenBank/DDBJ whole genome shotgun (WGS) entry which is preliminary data.</text>
</comment>
<evidence type="ECO:0000256" key="2">
    <source>
        <dbReference type="ARBA" id="ARBA00022485"/>
    </source>
</evidence>
<keyword evidence="5 12" id="KW-0547">Nucleotide-binding</keyword>
<dbReference type="EMBL" id="VGJX01000385">
    <property type="protein sequence ID" value="MBM3274945.1"/>
    <property type="molecule type" value="Genomic_DNA"/>
</dbReference>
<evidence type="ECO:0000259" key="13">
    <source>
        <dbReference type="PROSITE" id="PS51918"/>
    </source>
</evidence>
<keyword evidence="8 12" id="KW-0342">GTP-binding</keyword>
<dbReference type="CDD" id="cd21117">
    <property type="entry name" value="Twitch_MoaA"/>
    <property type="match status" value="1"/>
</dbReference>
<comment type="subunit">
    <text evidence="12">Monomer and homodimer.</text>
</comment>
<keyword evidence="2 12" id="KW-0004">4Fe-4S</keyword>
<dbReference type="InterPro" id="IPR000385">
    <property type="entry name" value="MoaA_NifB_PqqE_Fe-S-bd_CS"/>
</dbReference>
<dbReference type="NCBIfam" id="TIGR02666">
    <property type="entry name" value="moaA"/>
    <property type="match status" value="1"/>
</dbReference>
<dbReference type="PROSITE" id="PS51918">
    <property type="entry name" value="RADICAL_SAM"/>
    <property type="match status" value="1"/>
</dbReference>
<evidence type="ECO:0000256" key="6">
    <source>
        <dbReference type="ARBA" id="ARBA00023004"/>
    </source>
</evidence>
<feature type="binding site" evidence="12">
    <location>
        <position position="190"/>
    </location>
    <ligand>
        <name>S-adenosyl-L-methionine</name>
        <dbReference type="ChEBI" id="CHEBI:59789"/>
    </ligand>
</feature>
<dbReference type="SFLD" id="SFLDG01386">
    <property type="entry name" value="main_SPASM_domain-containing"/>
    <property type="match status" value="1"/>
</dbReference>
<comment type="cofactor">
    <cofactor evidence="12">
        <name>[4Fe-4S] cluster</name>
        <dbReference type="ChEBI" id="CHEBI:49883"/>
    </cofactor>
    <text evidence="12">Binds 2 [4Fe-4S] clusters. Binds 1 [4Fe-4S] cluster coordinated with 3 cysteines and an exchangeable S-adenosyl-L-methionine and 1 [4Fe-4S] cluster coordinated with 3 cysteines and the GTP-derived substrate.</text>
</comment>
<evidence type="ECO:0000256" key="7">
    <source>
        <dbReference type="ARBA" id="ARBA00023014"/>
    </source>
</evidence>
<keyword evidence="9 12" id="KW-0501">Molybdenum cofactor biosynthesis</keyword>
<dbReference type="GO" id="GO:0061798">
    <property type="term" value="F:GTP 3',8'-cyclase activity"/>
    <property type="evidence" value="ECO:0007669"/>
    <property type="project" value="UniProtKB-UniRule"/>
</dbReference>
<evidence type="ECO:0000313" key="15">
    <source>
        <dbReference type="Proteomes" id="UP000703893"/>
    </source>
</evidence>
<dbReference type="InterPro" id="IPR040064">
    <property type="entry name" value="MoaA-like"/>
</dbReference>
<feature type="binding site" evidence="12">
    <location>
        <position position="20"/>
    </location>
    <ligand>
        <name>[4Fe-4S] cluster</name>
        <dbReference type="ChEBI" id="CHEBI:49883"/>
        <label>1</label>
        <note>4Fe-4S-S-AdoMet</note>
    </ligand>
</feature>
<feature type="binding site" evidence="12">
    <location>
        <position position="257"/>
    </location>
    <ligand>
        <name>[4Fe-4S] cluster</name>
        <dbReference type="ChEBI" id="CHEBI:49883"/>
        <label>2</label>
        <note>4Fe-4S-substrate</note>
    </ligand>
</feature>
<proteinExistence type="inferred from homology"/>
<sequence length="327" mass="36916">MRDKFQRTIDYLRISVTDRCNLRCRYCMPEEGKEWFEREGLLSYEEITRVVRQVFVPMGLRKIRLTGGEPLLRRDLHKLVGQLRAIPEISDIALSTNAVLLHEQGPALREAGLDRVNISLDSLDAEKFRQITRGGDLRRVLRGIDRALDLGMHPVKLNCVVLPGENQHEIADLARLTLDRPVHMRFIEFMPVGDRSLYQANGTFGVDDMMAALREHFELEPAVEADRPQGNGPARYWRIPGSAGTVGFIHPMSRHFCDSCNRFRLTADGRVKSCLLVASEKDLSGALRAGASTDDLRQIVLDALALKPEWHEMGTEFQALTMSQIGG</sequence>
<dbReference type="GO" id="GO:1904047">
    <property type="term" value="F:S-adenosyl-L-methionine binding"/>
    <property type="evidence" value="ECO:0007669"/>
    <property type="project" value="UniProtKB-UniRule"/>
</dbReference>
<dbReference type="CDD" id="cd01335">
    <property type="entry name" value="Radical_SAM"/>
    <property type="match status" value="1"/>
</dbReference>
<dbReference type="Pfam" id="PF04055">
    <property type="entry name" value="Radical_SAM"/>
    <property type="match status" value="1"/>
</dbReference>
<feature type="binding site" evidence="12">
    <location>
        <position position="27"/>
    </location>
    <ligand>
        <name>[4Fe-4S] cluster</name>
        <dbReference type="ChEBI" id="CHEBI:49883"/>
        <label>1</label>
        <note>4Fe-4S-S-AdoMet</note>
    </ligand>
</feature>
<feature type="binding site" evidence="12">
    <location>
        <position position="274"/>
    </location>
    <ligand>
        <name>[4Fe-4S] cluster</name>
        <dbReference type="ChEBI" id="CHEBI:49883"/>
        <label>2</label>
        <note>4Fe-4S-substrate</note>
    </ligand>
</feature>
<dbReference type="InterPro" id="IPR058240">
    <property type="entry name" value="rSAM_sf"/>
</dbReference>
<dbReference type="InterPro" id="IPR007197">
    <property type="entry name" value="rSAM"/>
</dbReference>
<evidence type="ECO:0000256" key="5">
    <source>
        <dbReference type="ARBA" id="ARBA00022741"/>
    </source>
</evidence>